<accession>A0A7U2I7U4</accession>
<dbReference type="Gene3D" id="2.40.70.10">
    <property type="entry name" value="Acid Proteases"/>
    <property type="match status" value="2"/>
</dbReference>
<dbReference type="OrthoDB" id="4074350at2759"/>
<name>A0A7U2I7U4_PHANO</name>
<dbReference type="GO" id="GO:0006508">
    <property type="term" value="P:proteolysis"/>
    <property type="evidence" value="ECO:0007669"/>
    <property type="project" value="InterPro"/>
</dbReference>
<proteinExistence type="inferred from homology"/>
<evidence type="ECO:0000256" key="2">
    <source>
        <dbReference type="SAM" id="MobiDB-lite"/>
    </source>
</evidence>
<evidence type="ECO:0000313" key="5">
    <source>
        <dbReference type="Proteomes" id="UP000663193"/>
    </source>
</evidence>
<protein>
    <recommendedName>
        <fullName evidence="3">Peptidase A1 domain-containing protein</fullName>
    </recommendedName>
</protein>
<dbReference type="GO" id="GO:0004190">
    <property type="term" value="F:aspartic-type endopeptidase activity"/>
    <property type="evidence" value="ECO:0007669"/>
    <property type="project" value="InterPro"/>
</dbReference>
<dbReference type="CDD" id="cd05471">
    <property type="entry name" value="pepsin_like"/>
    <property type="match status" value="1"/>
</dbReference>
<dbReference type="EMBL" id="CP069037">
    <property type="protein sequence ID" value="QRD03472.1"/>
    <property type="molecule type" value="Genomic_DNA"/>
</dbReference>
<dbReference type="PANTHER" id="PTHR47965">
    <property type="entry name" value="ASPARTYL PROTEASE-RELATED"/>
    <property type="match status" value="1"/>
</dbReference>
<dbReference type="SUPFAM" id="SSF50630">
    <property type="entry name" value="Acid proteases"/>
    <property type="match status" value="1"/>
</dbReference>
<dbReference type="InterPro" id="IPR033121">
    <property type="entry name" value="PEPTIDASE_A1"/>
</dbReference>
<feature type="compositionally biased region" description="Polar residues" evidence="2">
    <location>
        <begin position="673"/>
        <end position="691"/>
    </location>
</feature>
<feature type="compositionally biased region" description="Basic and acidic residues" evidence="2">
    <location>
        <begin position="628"/>
        <end position="640"/>
    </location>
</feature>
<feature type="compositionally biased region" description="Polar residues" evidence="2">
    <location>
        <begin position="598"/>
        <end position="607"/>
    </location>
</feature>
<dbReference type="CDD" id="cd12087">
    <property type="entry name" value="TM_EGFR-like"/>
    <property type="match status" value="1"/>
</dbReference>
<evidence type="ECO:0000256" key="1">
    <source>
        <dbReference type="ARBA" id="ARBA00007447"/>
    </source>
</evidence>
<organism evidence="4 5">
    <name type="scientific">Phaeosphaeria nodorum (strain SN15 / ATCC MYA-4574 / FGSC 10173)</name>
    <name type="common">Glume blotch fungus</name>
    <name type="synonym">Parastagonospora nodorum</name>
    <dbReference type="NCBI Taxonomy" id="321614"/>
    <lineage>
        <taxon>Eukaryota</taxon>
        <taxon>Fungi</taxon>
        <taxon>Dikarya</taxon>
        <taxon>Ascomycota</taxon>
        <taxon>Pezizomycotina</taxon>
        <taxon>Dothideomycetes</taxon>
        <taxon>Pleosporomycetidae</taxon>
        <taxon>Pleosporales</taxon>
        <taxon>Pleosporineae</taxon>
        <taxon>Phaeosphaeriaceae</taxon>
        <taxon>Parastagonospora</taxon>
    </lineage>
</organism>
<feature type="compositionally biased region" description="Polar residues" evidence="2">
    <location>
        <begin position="503"/>
        <end position="512"/>
    </location>
</feature>
<reference evidence="5" key="1">
    <citation type="journal article" date="2021" name="BMC Genomics">
        <title>Chromosome-level genome assembly and manually-curated proteome of model necrotroph Parastagonospora nodorum Sn15 reveals a genome-wide trove of candidate effector homologs, and redundancy of virulence-related functions within an accessory chromosome.</title>
        <authorList>
            <person name="Bertazzoni S."/>
            <person name="Jones D.A.B."/>
            <person name="Phan H.T."/>
            <person name="Tan K.-C."/>
            <person name="Hane J.K."/>
        </authorList>
    </citation>
    <scope>NUCLEOTIDE SEQUENCE [LARGE SCALE GENOMIC DNA]</scope>
    <source>
        <strain evidence="5">SN15 / ATCC MYA-4574 / FGSC 10173)</strain>
    </source>
</reference>
<feature type="compositionally biased region" description="Basic and acidic residues" evidence="2">
    <location>
        <begin position="611"/>
        <end position="620"/>
    </location>
</feature>
<keyword evidence="5" id="KW-1185">Reference proteome</keyword>
<dbReference type="Pfam" id="PF00026">
    <property type="entry name" value="Asp"/>
    <property type="match status" value="1"/>
</dbReference>
<dbReference type="AlphaFoldDB" id="A0A7U2I7U4"/>
<feature type="domain" description="Peptidase A1" evidence="3">
    <location>
        <begin position="37"/>
        <end position="404"/>
    </location>
</feature>
<dbReference type="PROSITE" id="PS51767">
    <property type="entry name" value="PEPTIDASE_A1"/>
    <property type="match status" value="1"/>
</dbReference>
<feature type="compositionally biased region" description="Polar residues" evidence="2">
    <location>
        <begin position="565"/>
        <end position="575"/>
    </location>
</feature>
<dbReference type="InterPro" id="IPR034164">
    <property type="entry name" value="Pepsin-like_dom"/>
</dbReference>
<dbReference type="InterPro" id="IPR001461">
    <property type="entry name" value="Aspartic_peptidase_A1"/>
</dbReference>
<evidence type="ECO:0000313" key="4">
    <source>
        <dbReference type="EMBL" id="QRD03472.1"/>
    </source>
</evidence>
<feature type="region of interest" description="Disordered" evidence="2">
    <location>
        <begin position="473"/>
        <end position="708"/>
    </location>
</feature>
<dbReference type="VEuPathDB" id="FungiDB:JI435_102550"/>
<sequence>MTVRRRADSRTIPVPPKPVVLGPSGTYDGDDGKWSTFTVNIAGDGEGKGQNFKVLISTSSPITLIPSRTDWCSTDDCAKRRGILDVGSRGLDTSSSSPYSTVGLYTLPLKDTYGWSESLLSPKWNETTNASWGTTTVGLGTASKQSLTIQGQYVATYVFKDFFLGSIGLAVGAISPVGATRKTFLSGLAAAMDKVPSSSYGFTAGASYRNGGNGATGNMVFGGYDQSRLVMTKGVSIPMPNKQNNTLLVGVNSIIYTPQQNVEPRPESFTSTTGDGFLAAIDSTLPYLVLPDEICDRFVKSFDLGFDSTTGLYTIDSAAHERNKQQNATVTFVVSAQAKNSASTSTIVFPYDAFHLQASDPIYANTTDYFPIRKSDNGRYILGRTFLQEAYIIVDYERGNFTVAPTVFSNPLPRENLVAIYNTSYVPPQRASDSGGDGLAAGAIAGIVIGIVAAFLILGGAAFLYFKKRRNSKVTSNDQEGKPTGIDTIGASGEMKHRRVSELTGSEAQSPPQFKVAGFYGGDHKSIPELPPDSPPAELYSPPLDGTNEPDYFTGPKPRRRGATRDSSITGTPNATVAELAGDEGMTATSRPKHSRGPSDNSLSTNIDEVLAGKEQDSGKVQRKHSSRFVEHTGDNDVPPRAEMVVSPVENTRLDETGGVAERSAERRPSHTRGLSDSTVASDNTVVSQPTPEELENWAKSDDAPKRS</sequence>
<feature type="compositionally biased region" description="Basic and acidic residues" evidence="2">
    <location>
        <begin position="697"/>
        <end position="708"/>
    </location>
</feature>
<feature type="region of interest" description="Disordered" evidence="2">
    <location>
        <begin position="1"/>
        <end position="25"/>
    </location>
</feature>
<dbReference type="OMA" id="PGRTEWC"/>
<dbReference type="InterPro" id="IPR021109">
    <property type="entry name" value="Peptidase_aspartic_dom_sf"/>
</dbReference>
<comment type="similarity">
    <text evidence="1">Belongs to the peptidase A1 family.</text>
</comment>
<evidence type="ECO:0000259" key="3">
    <source>
        <dbReference type="PROSITE" id="PS51767"/>
    </source>
</evidence>
<dbReference type="Proteomes" id="UP000663193">
    <property type="component" value="Chromosome 15"/>
</dbReference>
<gene>
    <name evidence="4" type="ORF">JI435_102550</name>
</gene>
<dbReference type="PANTHER" id="PTHR47965:SF101">
    <property type="entry name" value="HYPOTHETICAL ASPARTYL PROTEASE (EUROFUNG)-RELATED"/>
    <property type="match status" value="1"/>
</dbReference>